<dbReference type="InterPro" id="IPR043153">
    <property type="entry name" value="DENN_C"/>
</dbReference>
<dbReference type="InterPro" id="IPR051942">
    <property type="entry name" value="DENN_domain_containing_2"/>
</dbReference>
<dbReference type="EMBL" id="JALLPJ020000724">
    <property type="protein sequence ID" value="KAL3784537.1"/>
    <property type="molecule type" value="Genomic_DNA"/>
</dbReference>
<feature type="coiled-coil region" evidence="1">
    <location>
        <begin position="14"/>
        <end position="41"/>
    </location>
</feature>
<evidence type="ECO:0000256" key="1">
    <source>
        <dbReference type="SAM" id="Coils"/>
    </source>
</evidence>
<gene>
    <name evidence="4" type="ORF">ACHAWO_005046</name>
</gene>
<protein>
    <recommendedName>
        <fullName evidence="3">UDENN domain-containing protein</fullName>
    </recommendedName>
</protein>
<dbReference type="InterPro" id="IPR001194">
    <property type="entry name" value="cDENN_dom"/>
</dbReference>
<evidence type="ECO:0000259" key="3">
    <source>
        <dbReference type="PROSITE" id="PS50211"/>
    </source>
</evidence>
<name>A0ABD3PA10_9STRA</name>
<keyword evidence="1" id="KW-0175">Coiled coil</keyword>
<evidence type="ECO:0000256" key="2">
    <source>
        <dbReference type="SAM" id="MobiDB-lite"/>
    </source>
</evidence>
<dbReference type="Gene3D" id="3.40.50.11500">
    <property type="match status" value="1"/>
</dbReference>
<evidence type="ECO:0000313" key="5">
    <source>
        <dbReference type="Proteomes" id="UP001530400"/>
    </source>
</evidence>
<dbReference type="PANTHER" id="PTHR15288">
    <property type="entry name" value="DENN DOMAIN-CONTAINING PROTEIN 2"/>
    <property type="match status" value="1"/>
</dbReference>
<feature type="region of interest" description="Disordered" evidence="2">
    <location>
        <begin position="817"/>
        <end position="847"/>
    </location>
</feature>
<evidence type="ECO:0000313" key="4">
    <source>
        <dbReference type="EMBL" id="KAL3784537.1"/>
    </source>
</evidence>
<organism evidence="4 5">
    <name type="scientific">Cyclotella atomus</name>
    <dbReference type="NCBI Taxonomy" id="382360"/>
    <lineage>
        <taxon>Eukaryota</taxon>
        <taxon>Sar</taxon>
        <taxon>Stramenopiles</taxon>
        <taxon>Ochrophyta</taxon>
        <taxon>Bacillariophyta</taxon>
        <taxon>Coscinodiscophyceae</taxon>
        <taxon>Thalassiosirophycidae</taxon>
        <taxon>Stephanodiscales</taxon>
        <taxon>Stephanodiscaceae</taxon>
        <taxon>Cyclotella</taxon>
    </lineage>
</organism>
<keyword evidence="5" id="KW-1185">Reference proteome</keyword>
<dbReference type="SMART" id="SM00799">
    <property type="entry name" value="DENN"/>
    <property type="match status" value="1"/>
</dbReference>
<dbReference type="Pfam" id="PF02141">
    <property type="entry name" value="DENN"/>
    <property type="match status" value="1"/>
</dbReference>
<comment type="caution">
    <text evidence="4">The sequence shown here is derived from an EMBL/GenBank/DDBJ whole genome shotgun (WGS) entry which is preliminary data.</text>
</comment>
<sequence length="2341" mass="264465">MTSSSPSNNGSTSYAALQSRISALELENKLLRESIEGQKQSADPPQDGKLFFDGFRTRLDADGEIVSASAVDQSDRSLSPTMIFQHKNDGVAFSLQNSNRFSSLLNVDDTNDVDDFNRLTHSLTVLELSSSSSLFYDSQRSQSRDLERFSDMNTLRNKTMSRAEDLHRTLQVLNKMLSRKSKPSFDSSSEVHRQCFDNFYLLSVDTSAIRIQSDWVECGQYRFLDPLTLRHADCLDQYPVDTKGCVSTDELSMFCLLDGLKIRLVPKAVGVIGWMDEIDYKVLLTDGNGVYNGGIAITVWEEINSSQHGYIDFIKEVRCQRRRRLAARSIARFLRCCKTRIGAINKMHDFQYQDKVKSKRFFGKSNAKSSMTSSASNALRSKLKRAKYHLSPENRESFEQYPDVIIRLGEESYNFMQDAAELGERCIVQKCYVMMGGEKSEQFLQFRSLQHLVKMDSKKLQDWDSKRHEFLDIVRAKMHLNSAQARIIHPTNDLEIITNATPIFDVNMPEFDFVDRTSIHLPLPQISCHWGLSILLQRISPANVLALLRLLLIERSVFIIGESSIVVSACTCALLDLLKPYRWASTFMPLLPNSMIDFVQSPVPFITGVTAKDKTGAFKIENDHRVTEAMDNGLNVVNFISGSVSITNEAGIKSMIQTCSDETSSKLLMYRNRLKALRPTSCNSFSAFMERGFSPKEVVTLSAVQRAVQKYLKSFAGDIGSTVDGWQRYGIHLGGEEDDDMGDFAFYPKLFLQPLRKKIEAQLQFQEMMAHSQLFIEYVSSKRQTWTSRRDMARGEVGRFIAKWIYDHWERKKSSLAKEAEAHADMGDGSTSPTGNNDPNDDDESDPISRRLAEYRANFNPESIRKSSKASSTFDKHQSNHERLLVWLLDNKPEYLHDEFLQQLNDADAHVDYQVPSHSHTAYRRRGGNKSLEVRMREYRMKCLRVEAKTALGTPGMPPPHPTVRFELLEGDVDCFLNFISSIRKENGGLLKSGAYTAFRSSFTYLFHRYKYVPSRAFEKEMKEAMEGVKRFTNQAAQAGEGNLWDGDRPLTWGLYEQFNKWFMAEGNEDGIFAAAFSKLTCNLACRGNSTSQVCTKHMKWVDDCLEIRFAHAKDQQRGDNSIKKLPRHCYANPLNAASDLPSTLLHYFAMNPTVIARPEEALFPGAIKAQSQRFFEIVNKIKKKHKTIIERDFGFDIQDIGVHSWRKCAHSKLNTGSTAGPSGAAACLRGGHSMGKNRDVYIAQEKASDTYCGRILQGLPEHSPEFAVSYPDFVPIDLEQSLERGVSETELAERQKVVDHQVTIALQSIFGLENLQAFPTIQRLLRIGLASHLLHLESYSKPIYPSDPRPILPPSAKIRMSPLFTNPAILALKQHVAVAMPWESHYTYFKPASGLPPHVILYAYIKGLDVKLDGLPKMIEDLLDKRQMAGPLSLDQIARAVENGPVMRAMAADLASLRARSIQSTASPSANVNNATNARFMARLHRQYNHPDGKSRRVPPSWVLPKISFQAIYQYWHCGDEANNIPPMKYFTKLDVDYLGKGDGSTSPTGNNDPNDDDESDPISRRLAEYRANFNPESIRKSSKASSTFDKHQSNHERLLVWLLDNKPEYLHDEFLQQLNDADAHVDYQVPSHSHTAYRRRGGNKSLEVRMREYRMKCLRVEAKTALGTPGMPPPHPTVRFELLEGDVDCFLNFISSIRKENGGLLKSGAYTAFRSSFTYLFHRYKYVPSRAFEKEMKEAMEGVKRFTNQAAQAGEGNLWDGDRPLTWGLYEQFNKWFMAEGNEDGIFAAAFSKLTCNLACRGNSTSQVCTKHMKWVDDCLEIRFAHAKDQQRGDNSIKKLPRHCYANPLNAASDLPSTLLHYFAMNPTVIARPEEALFPGAIKAQSQRFFEIVNKIKKKHKTIIERDFGFDIQDIGVHSWRKCAHSKLNTGSTAGPSGAAACLRGGHSMGKNRDVYIAQEKASDTYCGRILQGLPEHSPEFAVSYPDFVPIDLEQSLERGVSETELAERQKVVDHQVTIALQSIFGLENLQAFPTIQRLLRIGLASHLLHLESYSKPIYPSDPRPILPPSAKIRMSPLFTNPAILALKQHVAVAMPWESHYTYFKPASGLPPHVILYAYIKGLDVKLDGLPKMIEDLLDKRQMAGPLSLDQIARAVENGPVMRAMAADLASLRARSIQSTASPSANVNNATNARFMARLHRQYNHPDGKSRRVPPSWVLPKISFQAIYQYWHCGDEANNTPMKYFTKLDVDYLGKGASTRLYELRKLMNMVDKAAAESGHTPKQYTSLAEANTCFFHGEKAILDIVPANTPQGRARVVAMMKWTTVVKYTHKKRGGETE</sequence>
<dbReference type="PROSITE" id="PS50211">
    <property type="entry name" value="DENN"/>
    <property type="match status" value="1"/>
</dbReference>
<dbReference type="InterPro" id="IPR037516">
    <property type="entry name" value="Tripartite_DENN"/>
</dbReference>
<accession>A0ABD3PA10</accession>
<dbReference type="PANTHER" id="PTHR15288:SF0">
    <property type="entry name" value="UDENN DOMAIN-CONTAINING PROTEIN"/>
    <property type="match status" value="1"/>
</dbReference>
<dbReference type="Proteomes" id="UP001530400">
    <property type="component" value="Unassembled WGS sequence"/>
</dbReference>
<proteinExistence type="predicted"/>
<reference evidence="4 5" key="1">
    <citation type="submission" date="2024-10" db="EMBL/GenBank/DDBJ databases">
        <title>Updated reference genomes for cyclostephanoid diatoms.</title>
        <authorList>
            <person name="Roberts W.R."/>
            <person name="Alverson A.J."/>
        </authorList>
    </citation>
    <scope>NUCLEOTIDE SEQUENCE [LARGE SCALE GENOMIC DNA]</scope>
    <source>
        <strain evidence="4 5">AJA010-31</strain>
    </source>
</reference>
<feature type="domain" description="UDENN" evidence="3">
    <location>
        <begin position="217"/>
        <end position="793"/>
    </location>
</feature>
<feature type="compositionally biased region" description="Basic and acidic residues" evidence="2">
    <location>
        <begin position="817"/>
        <end position="826"/>
    </location>
</feature>
<feature type="region of interest" description="Disordered" evidence="2">
    <location>
        <begin position="1543"/>
        <end position="1591"/>
    </location>
</feature>